<evidence type="ECO:0000313" key="6">
    <source>
        <dbReference type="EMBL" id="CAG5101666.1"/>
    </source>
</evidence>
<feature type="compositionally biased region" description="Basic and acidic residues" evidence="3">
    <location>
        <begin position="449"/>
        <end position="458"/>
    </location>
</feature>
<accession>A0A8J2HMV5</accession>
<dbReference type="Gene3D" id="2.30.42.10">
    <property type="match status" value="1"/>
</dbReference>
<dbReference type="InterPro" id="IPR000008">
    <property type="entry name" value="C2_dom"/>
</dbReference>
<dbReference type="InterPro" id="IPR036034">
    <property type="entry name" value="PDZ_sf"/>
</dbReference>
<dbReference type="SUPFAM" id="SSF50156">
    <property type="entry name" value="PDZ domain-like"/>
    <property type="match status" value="1"/>
</dbReference>
<proteinExistence type="predicted"/>
<feature type="compositionally biased region" description="Polar residues" evidence="3">
    <location>
        <begin position="990"/>
        <end position="1010"/>
    </location>
</feature>
<dbReference type="GO" id="GO:0031267">
    <property type="term" value="F:small GTPase binding"/>
    <property type="evidence" value="ECO:0007669"/>
    <property type="project" value="InterPro"/>
</dbReference>
<feature type="domain" description="PDZ" evidence="5">
    <location>
        <begin position="149"/>
        <end position="237"/>
    </location>
</feature>
<dbReference type="SMART" id="SM00228">
    <property type="entry name" value="PDZ"/>
    <property type="match status" value="1"/>
</dbReference>
<comment type="caution">
    <text evidence="6">The sequence shown here is derived from an EMBL/GenBank/DDBJ whole genome shotgun (WGS) entry which is preliminary data.</text>
</comment>
<feature type="non-terminal residue" evidence="6">
    <location>
        <position position="1898"/>
    </location>
</feature>
<evidence type="ECO:0000256" key="1">
    <source>
        <dbReference type="ARBA" id="ARBA00023018"/>
    </source>
</evidence>
<feature type="compositionally biased region" description="Basic and acidic residues" evidence="3">
    <location>
        <begin position="100"/>
        <end position="115"/>
    </location>
</feature>
<protein>
    <submittedName>
        <fullName evidence="6">Similar to RIMS2: Regulating synaptic membrane exocytosis protein 2 (Homo sapiens)</fullName>
    </submittedName>
</protein>
<feature type="domain" description="C2" evidence="4">
    <location>
        <begin position="273"/>
        <end position="398"/>
    </location>
</feature>
<feature type="region of interest" description="Disordered" evidence="3">
    <location>
        <begin position="1208"/>
        <end position="1250"/>
    </location>
</feature>
<dbReference type="InterPro" id="IPR039032">
    <property type="entry name" value="Rim-like"/>
</dbReference>
<gene>
    <name evidence="6" type="ORF">HICCMSTLAB_LOCUS10568</name>
</gene>
<dbReference type="Proteomes" id="UP000786811">
    <property type="component" value="Unassembled WGS sequence"/>
</dbReference>
<keyword evidence="7" id="KW-1185">Reference proteome</keyword>
<feature type="domain" description="C2" evidence="4">
    <location>
        <begin position="1769"/>
        <end position="1893"/>
    </location>
</feature>
<feature type="compositionally biased region" description="Polar residues" evidence="3">
    <location>
        <begin position="1531"/>
        <end position="1548"/>
    </location>
</feature>
<dbReference type="GO" id="GO:0048167">
    <property type="term" value="P:regulation of synaptic plasticity"/>
    <property type="evidence" value="ECO:0007669"/>
    <property type="project" value="TreeGrafter"/>
</dbReference>
<dbReference type="InterPro" id="IPR001478">
    <property type="entry name" value="PDZ"/>
</dbReference>
<dbReference type="PANTHER" id="PTHR12157">
    <property type="entry name" value="REGULATING SYNAPTIC MEMBRANE EXOCYTOSIS PROTEIN"/>
    <property type="match status" value="1"/>
</dbReference>
<feature type="compositionally biased region" description="Low complexity" evidence="3">
    <location>
        <begin position="1627"/>
        <end position="1636"/>
    </location>
</feature>
<feature type="compositionally biased region" description="Basic and acidic residues" evidence="3">
    <location>
        <begin position="1328"/>
        <end position="1338"/>
    </location>
</feature>
<dbReference type="Pfam" id="PF00168">
    <property type="entry name" value="C2"/>
    <property type="match status" value="2"/>
</dbReference>
<sequence>KGYYHHVGGSASIPGGSRRLGPHNGHHVTGSGTITTEFNGHHPPREPRKEENTLVRRSFRRSGDEWRADSRRFTERRGKKTVRFDGGTNVAGEQEDWSWEADRQGSQDSATKDSGIDTSSTFTSSEDSNRGDLPKQSQASSDGQKIIVHMILRKSAGPGSILGLKVAGGQLLDDGRIGAVIEKVKEGTPAAVDGQLRPGDEVIDWNGHCLQGKSSQEVANIIAESRDENQVELIVGKNHPDATNNSITCSNLPSATTTSMVPQRRIAAQAQWRQTHETMPILQQPHHRACNRLSVTVFRATELTPRSNGQPRNPYAKVYLLPDRNEMSKRRTKTLANTNDPKWNETFDYNIRKSELKRKWLEVSVWDFTIHEANDFLGEAILELNNLNEKSPWLWQNLVPHEERRPIGQYHEPYDDIAITPVDYHLSPPSTVSRLSDSDTSEYDITDCDIPRDQRRTADGASISSLGSSSSHYSSPPPEREYGSLDNEHRSRRDMSSTGSKRAALMISRDQPVSISGYPQWRKDEPTARSMMGHRSHSAAPMDSPYLRYRGRSQSPTGHRSLSPPDHRSIPYTHGYMPTRFGSRSATATPTGSPKKRQLPQTPLLKERMMTQDDERHRLMRYPHRLVHTTYRSTGIGGWERHYSGRSDSDLLSSIGHDPPSLPHAHRLHHRTRRGHLSPDKDVLGDFGDSDMESIISVASSAFSTQSERPRGSRALIPTVKNILVPSVISHLPLPPLFIRRTRRKHKIKQPISNIITTTNNNNNNNSITNKNKASNNNLNNKNNRISISKECNHYHPISYSIKTWKPPSNKYHNPATFISDTTIVNKPKTTTNTSTLTQNHLLVRSKSAVVRSMHRKPRVPIVRSQTVDDNLFRYNISPSNATSSTSNFIKDFCIEKPSNSADNICCYYDYDNGARNRPYFRYTSKYPNHDDFFVDLRGRSKVTQVPRRAKSVEYESVSSNIFSDDSLRTARRKVKRNLTVTGDKLPYMNDQSKSYYDSTGDSSKASESVVDSDQDFNNDLRVSYGVRYGSYSVYLDEHHDDNLDNDHQIDSIIDAVEASSEYERHLYKRRLDSQLSRAKSDDNHYGIDNEHIYCSIDSNPECHYASVNDYDSSRLGTKVPNNYCDKLVANDEYSRDSSDDRLRPARRTKSTDSYLEDSYDYHHGSYEDCRGRSRSFAGRTEREPFISFEAAYDEFAPQERKNVKVLEKAESSPTLHEDDQSMADWEVSQSRRLSRRRRNSSCPEARDIRNLESPLTEAVSMNFFMGSDDDFGSTETVVAPDYRKDSGKEESSGGKIRRNDDDRHREEYFRSPVRTDRSGSYPGPARRGFDDELESTRSRKTSCPECRDLWREHHYTVAYPDGRKSSRGSADGDWSREFCPDCPPERAKKPREGARDVGKSKKSDRRLAGDEREQSGSKRNVAISDTLEYYEYSMESESQCSENCGFGPYDLSLRPRNRAPRPGNANSNIFDSQTATSDTDKNHPRVNDRRYDTVPRRKRRDSSVNANDAANDDTGTSLKSGYKSTDHLSKSSVDSVRINSNDRTANPDNLPRKRSGDYNSPGGSYEKNTRHQVTGNGHNGHPKRGQFSRSLSNADGPPDEKVADGSLSDTAVGLHVEEAARRARKSSPGSKSGSGSSSGGGSAVQYQAGLGKKSNSTSQLSATECISVVGSNLDSRSSGIVTRKRNSTPSSFQRSQEVVPMYQRLGATKQPGSVASDTAGSLNSISSSEASSWSPCLRSTGEGGQLSEFIDGLGPGQLVGRQVLGASSLGDIQLALNYTKGYLEVEVVRARDLQPKPGSKVLPAPYVKVYLVNGKKCIAKAKTTTARKTLEPFYQQPLAFRENFQGCILQIMLDDLNLNEMVFGWYKLFGTTSLVSGPPSVVLSRRSSANSLDSLKL</sequence>
<feature type="compositionally biased region" description="Basic and acidic residues" evidence="3">
    <location>
        <begin position="1374"/>
        <end position="1417"/>
    </location>
</feature>
<feature type="region of interest" description="Disordered" evidence="3">
    <location>
        <begin position="1360"/>
        <end position="1425"/>
    </location>
</feature>
<evidence type="ECO:0000256" key="2">
    <source>
        <dbReference type="ARBA" id="ARBA00034103"/>
    </source>
</evidence>
<feature type="region of interest" description="Disordered" evidence="3">
    <location>
        <begin position="990"/>
        <end position="1013"/>
    </location>
</feature>
<dbReference type="Gene3D" id="2.60.40.150">
    <property type="entry name" value="C2 domain"/>
    <property type="match status" value="2"/>
</dbReference>
<dbReference type="GO" id="GO:0048788">
    <property type="term" value="C:cytoskeleton of presynaptic active zone"/>
    <property type="evidence" value="ECO:0007669"/>
    <property type="project" value="TreeGrafter"/>
</dbReference>
<organism evidence="6 7">
    <name type="scientific">Cotesia congregata</name>
    <name type="common">Parasitoid wasp</name>
    <name type="synonym">Apanteles congregatus</name>
    <dbReference type="NCBI Taxonomy" id="51543"/>
    <lineage>
        <taxon>Eukaryota</taxon>
        <taxon>Metazoa</taxon>
        <taxon>Ecdysozoa</taxon>
        <taxon>Arthropoda</taxon>
        <taxon>Hexapoda</taxon>
        <taxon>Insecta</taxon>
        <taxon>Pterygota</taxon>
        <taxon>Neoptera</taxon>
        <taxon>Endopterygota</taxon>
        <taxon>Hymenoptera</taxon>
        <taxon>Apocrita</taxon>
        <taxon>Ichneumonoidea</taxon>
        <taxon>Braconidae</taxon>
        <taxon>Microgastrinae</taxon>
        <taxon>Cotesia</taxon>
    </lineage>
</organism>
<dbReference type="PROSITE" id="PS50004">
    <property type="entry name" value="C2"/>
    <property type="match status" value="2"/>
</dbReference>
<feature type="compositionally biased region" description="Basic and acidic residues" evidence="3">
    <location>
        <begin position="1479"/>
        <end position="1496"/>
    </location>
</feature>
<dbReference type="SMART" id="SM00239">
    <property type="entry name" value="C2"/>
    <property type="match status" value="2"/>
</dbReference>
<feature type="region of interest" description="Disordered" evidence="3">
    <location>
        <begin position="428"/>
        <end position="569"/>
    </location>
</feature>
<reference evidence="6" key="1">
    <citation type="submission" date="2021-04" db="EMBL/GenBank/DDBJ databases">
        <authorList>
            <person name="Chebbi M.A.C M."/>
        </authorList>
    </citation>
    <scope>NUCLEOTIDE SEQUENCE</scope>
</reference>
<keyword evidence="1" id="KW-0770">Synapse</keyword>
<feature type="compositionally biased region" description="Basic residues" evidence="3">
    <location>
        <begin position="664"/>
        <end position="676"/>
    </location>
</feature>
<dbReference type="OrthoDB" id="420032at2759"/>
<feature type="non-terminal residue" evidence="6">
    <location>
        <position position="1"/>
    </location>
</feature>
<dbReference type="GO" id="GO:0044325">
    <property type="term" value="F:transmembrane transporter binding"/>
    <property type="evidence" value="ECO:0007669"/>
    <property type="project" value="TreeGrafter"/>
</dbReference>
<dbReference type="GO" id="GO:0042734">
    <property type="term" value="C:presynaptic membrane"/>
    <property type="evidence" value="ECO:0007669"/>
    <property type="project" value="TreeGrafter"/>
</dbReference>
<dbReference type="GO" id="GO:0050806">
    <property type="term" value="P:positive regulation of synaptic transmission"/>
    <property type="evidence" value="ECO:0007669"/>
    <property type="project" value="TreeGrafter"/>
</dbReference>
<dbReference type="GO" id="GO:0048791">
    <property type="term" value="P:calcium ion-regulated exocytosis of neurotransmitter"/>
    <property type="evidence" value="ECO:0007669"/>
    <property type="project" value="TreeGrafter"/>
</dbReference>
<dbReference type="PROSITE" id="PS50106">
    <property type="entry name" value="PDZ"/>
    <property type="match status" value="1"/>
</dbReference>
<dbReference type="SUPFAM" id="SSF49562">
    <property type="entry name" value="C2 domain (Calcium/lipid-binding domain, CaLB)"/>
    <property type="match status" value="2"/>
</dbReference>
<feature type="compositionally biased region" description="Low complexity" evidence="3">
    <location>
        <begin position="462"/>
        <end position="474"/>
    </location>
</feature>
<feature type="region of interest" description="Disordered" evidence="3">
    <location>
        <begin position="1"/>
        <end position="66"/>
    </location>
</feature>
<name>A0A8J2HMV5_COTCN</name>
<dbReference type="EMBL" id="CAJNRD030001123">
    <property type="protein sequence ID" value="CAG5101666.1"/>
    <property type="molecule type" value="Genomic_DNA"/>
</dbReference>
<feature type="region of interest" description="Disordered" evidence="3">
    <location>
        <begin position="757"/>
        <end position="781"/>
    </location>
</feature>
<feature type="region of interest" description="Disordered" evidence="3">
    <location>
        <begin position="662"/>
        <end position="681"/>
    </location>
</feature>
<feature type="region of interest" description="Disordered" evidence="3">
    <location>
        <begin position="1276"/>
        <end position="1338"/>
    </location>
</feature>
<dbReference type="Pfam" id="PF00595">
    <property type="entry name" value="PDZ"/>
    <property type="match status" value="1"/>
</dbReference>
<feature type="compositionally biased region" description="Polar residues" evidence="3">
    <location>
        <begin position="1504"/>
        <end position="1524"/>
    </location>
</feature>
<dbReference type="GO" id="GO:0042391">
    <property type="term" value="P:regulation of membrane potential"/>
    <property type="evidence" value="ECO:0007669"/>
    <property type="project" value="TreeGrafter"/>
</dbReference>
<feature type="region of interest" description="Disordered" evidence="3">
    <location>
        <begin position="580"/>
        <end position="599"/>
    </location>
</feature>
<feature type="region of interest" description="Disordered" evidence="3">
    <location>
        <begin position="1454"/>
        <end position="1658"/>
    </location>
</feature>
<feature type="compositionally biased region" description="Polar residues" evidence="3">
    <location>
        <begin position="582"/>
        <end position="592"/>
    </location>
</feature>
<feature type="region of interest" description="Disordered" evidence="3">
    <location>
        <begin position="78"/>
        <end position="142"/>
    </location>
</feature>
<dbReference type="PANTHER" id="PTHR12157:SF21">
    <property type="entry name" value="RAB3 INTERACTING MOLECULE, ISOFORM F"/>
    <property type="match status" value="1"/>
</dbReference>
<feature type="compositionally biased region" description="Basic and acidic residues" evidence="3">
    <location>
        <begin position="478"/>
        <end position="495"/>
    </location>
</feature>
<evidence type="ECO:0000313" key="7">
    <source>
        <dbReference type="Proteomes" id="UP000786811"/>
    </source>
</evidence>
<evidence type="ECO:0000256" key="3">
    <source>
        <dbReference type="SAM" id="MobiDB-lite"/>
    </source>
</evidence>
<dbReference type="InterPro" id="IPR035892">
    <property type="entry name" value="C2_domain_sf"/>
</dbReference>
<evidence type="ECO:0000259" key="5">
    <source>
        <dbReference type="PROSITE" id="PS50106"/>
    </source>
</evidence>
<feature type="compositionally biased region" description="Basic and acidic residues" evidence="3">
    <location>
        <begin position="1282"/>
        <end position="1318"/>
    </location>
</feature>
<feature type="compositionally biased region" description="Basic and acidic residues" evidence="3">
    <location>
        <begin position="1208"/>
        <end position="1220"/>
    </location>
</feature>
<comment type="subcellular location">
    <subcellularLocation>
        <location evidence="2">Synapse</location>
    </subcellularLocation>
</comment>
<evidence type="ECO:0000259" key="4">
    <source>
        <dbReference type="PROSITE" id="PS50004"/>
    </source>
</evidence>
<feature type="compositionally biased region" description="Basic and acidic residues" evidence="3">
    <location>
        <begin position="39"/>
        <end position="54"/>
    </location>
</feature>